<organism evidence="2 3">
    <name type="scientific">Achromobacter anxifer</name>
    <dbReference type="NCBI Taxonomy" id="1287737"/>
    <lineage>
        <taxon>Bacteria</taxon>
        <taxon>Pseudomonadati</taxon>
        <taxon>Pseudomonadota</taxon>
        <taxon>Betaproteobacteria</taxon>
        <taxon>Burkholderiales</taxon>
        <taxon>Alcaligenaceae</taxon>
        <taxon>Achromobacter</taxon>
    </lineage>
</organism>
<dbReference type="Gene3D" id="3.40.50.300">
    <property type="entry name" value="P-loop containing nucleotide triphosphate hydrolases"/>
    <property type="match status" value="1"/>
</dbReference>
<reference evidence="2 3" key="1">
    <citation type="submission" date="2020-04" db="EMBL/GenBank/DDBJ databases">
        <authorList>
            <person name="De Canck E."/>
        </authorList>
    </citation>
    <scope>NUCLEOTIDE SEQUENCE [LARGE SCALE GENOMIC DNA]</scope>
    <source>
        <strain evidence="2 3">LMG 26858</strain>
    </source>
</reference>
<dbReference type="InterPro" id="IPR003593">
    <property type="entry name" value="AAA+_ATPase"/>
</dbReference>
<dbReference type="Proteomes" id="UP000494117">
    <property type="component" value="Unassembled WGS sequence"/>
</dbReference>
<name>A0A6S7D6V9_9BURK</name>
<dbReference type="SUPFAM" id="SSF52540">
    <property type="entry name" value="P-loop containing nucleoside triphosphate hydrolases"/>
    <property type="match status" value="1"/>
</dbReference>
<dbReference type="InterPro" id="IPR052026">
    <property type="entry name" value="ExeA_AAA_ATPase_DNA-bind"/>
</dbReference>
<accession>A0A6S7D6V9</accession>
<proteinExistence type="predicted"/>
<dbReference type="RefSeq" id="WP_175205776.1">
    <property type="nucleotide sequence ID" value="NZ_CADILG010000004.1"/>
</dbReference>
<evidence type="ECO:0000313" key="3">
    <source>
        <dbReference type="Proteomes" id="UP000494117"/>
    </source>
</evidence>
<dbReference type="InterPro" id="IPR049945">
    <property type="entry name" value="AAA_22"/>
</dbReference>
<dbReference type="EMBL" id="CADILG010000004">
    <property type="protein sequence ID" value="CAB3834910.1"/>
    <property type="molecule type" value="Genomic_DNA"/>
</dbReference>
<dbReference type="AlphaFoldDB" id="A0A6S7D6V9"/>
<sequence>MLKLKRILADLDIEQVELAVAVTYSGAVISQLLNHHIWPRSATRYRLRERIVQFLAARGASGEQLATAFEEVTPMRGNASASTTTAPEGATEEETMSIRKQILHPKTKAHFKLPGDPFDEVSHASEFYQNEHIRFTRAAMLDAAKRGGFLAVVGESGSGKTTLRRDLQERIQREDLQVEVIRPYVVAMEENDDKGKSLKAAHIAEAIMAAIAPHEALKASSEARFRQVEKALIESYRAGTRHVVLIEEAHALPLATLRHLKRFIELEDGFTRLLSVILMGQTELAVKLNPKNPTVREVVQRCELITLPPLGQYLEDYLKFRFARLEVDVAKIVTVDGCQAIRERLNPVAPRGHEERSFLYPLAVHNLLTAALNLAAEHGAPAVSADIVKEAKWN</sequence>
<dbReference type="GO" id="GO:0016887">
    <property type="term" value="F:ATP hydrolysis activity"/>
    <property type="evidence" value="ECO:0007669"/>
    <property type="project" value="InterPro"/>
</dbReference>
<dbReference type="PANTHER" id="PTHR35894:SF1">
    <property type="entry name" value="PHOSPHORIBULOKINASE _ URIDINE KINASE FAMILY"/>
    <property type="match status" value="1"/>
</dbReference>
<dbReference type="Pfam" id="PF13401">
    <property type="entry name" value="AAA_22"/>
    <property type="match status" value="1"/>
</dbReference>
<protein>
    <recommendedName>
        <fullName evidence="1">AAA+ ATPase domain-containing protein</fullName>
    </recommendedName>
</protein>
<evidence type="ECO:0000259" key="1">
    <source>
        <dbReference type="SMART" id="SM00382"/>
    </source>
</evidence>
<feature type="domain" description="AAA+ ATPase" evidence="1">
    <location>
        <begin position="146"/>
        <end position="310"/>
    </location>
</feature>
<evidence type="ECO:0000313" key="2">
    <source>
        <dbReference type="EMBL" id="CAB3834910.1"/>
    </source>
</evidence>
<dbReference type="PANTHER" id="PTHR35894">
    <property type="entry name" value="GENERAL SECRETION PATHWAY PROTEIN A-RELATED"/>
    <property type="match status" value="1"/>
</dbReference>
<keyword evidence="3" id="KW-1185">Reference proteome</keyword>
<dbReference type="SMART" id="SM00382">
    <property type="entry name" value="AAA"/>
    <property type="match status" value="1"/>
</dbReference>
<gene>
    <name evidence="2" type="ORF">LMG26858_00886</name>
</gene>
<dbReference type="InterPro" id="IPR027417">
    <property type="entry name" value="P-loop_NTPase"/>
</dbReference>